<dbReference type="EMBL" id="CP000931">
    <property type="protein sequence ID" value="ABZ78536.1"/>
    <property type="molecule type" value="Genomic_DNA"/>
</dbReference>
<dbReference type="eggNOG" id="COG1215">
    <property type="taxonomic scope" value="Bacteria"/>
</dbReference>
<proteinExistence type="predicted"/>
<dbReference type="GO" id="GO:0006487">
    <property type="term" value="P:protein N-linked glycosylation"/>
    <property type="evidence" value="ECO:0007669"/>
    <property type="project" value="TreeGrafter"/>
</dbReference>
<dbReference type="PANTHER" id="PTHR10859:SF91">
    <property type="entry name" value="DOLICHYL-PHOSPHATE BETA-GLUCOSYLTRANSFERASE"/>
    <property type="match status" value="1"/>
</dbReference>
<dbReference type="STRING" id="458817.Shal_3996"/>
<dbReference type="AlphaFoldDB" id="B0TKF0"/>
<dbReference type="KEGG" id="shl:Shal_3996"/>
<dbReference type="HOGENOM" id="CLU_645364_0_0_6"/>
<dbReference type="SUPFAM" id="SSF53448">
    <property type="entry name" value="Nucleotide-diphospho-sugar transferases"/>
    <property type="match status" value="1"/>
</dbReference>
<dbReference type="Proteomes" id="UP000001317">
    <property type="component" value="Chromosome"/>
</dbReference>
<keyword evidence="3" id="KW-1185">Reference proteome</keyword>
<dbReference type="PANTHER" id="PTHR10859">
    <property type="entry name" value="GLYCOSYL TRANSFERASE"/>
    <property type="match status" value="1"/>
</dbReference>
<evidence type="ECO:0000313" key="3">
    <source>
        <dbReference type="Proteomes" id="UP000001317"/>
    </source>
</evidence>
<accession>B0TKF0</accession>
<evidence type="ECO:0000313" key="2">
    <source>
        <dbReference type="EMBL" id="ABZ78536.1"/>
    </source>
</evidence>
<feature type="domain" description="Glycosyltransferase 2-like" evidence="1">
    <location>
        <begin position="181"/>
        <end position="292"/>
    </location>
</feature>
<evidence type="ECO:0000259" key="1">
    <source>
        <dbReference type="Pfam" id="PF00535"/>
    </source>
</evidence>
<dbReference type="InterPro" id="IPR001173">
    <property type="entry name" value="Glyco_trans_2-like"/>
</dbReference>
<sequence>MMTPREDLEQLYRAASNQFDLTESSHQDALLLLAESLLDLKQTSSEQLIALSQKSDCPLLFKIAVKLALSKQFIRQISTPLTIGVVFAMWGEHHRLLTKTRSNPNGENSLLTKVQQLEWICKDTLVDWRLYPVDDGCPNTSFDIATRIAALSEQSSKIQVLKLSDGLNTNHGPLADLKHVDDSKKGGAIIHGCIQALTDNVDAVLYTDADNSVHMGQLGLILQPFIEQKAQVVLGNRKHPMSVLVKQEQRWGIGIKTLRHMQRMVGSSIFSQGIHDTQAAYKLFSREALQCILAKPSVFDFSFDTDWILAAMQYDKKIVTVPFAFVDSAAESASITQGPMSTWLTLLQGLVTALRARDINYSHEMAQLIDEHIKTAADLEIIIDKLPDELINAKDCELGSENLMTAKALAAWLTKVKMTPLETSL</sequence>
<name>B0TKF0_SHEHH</name>
<dbReference type="InterPro" id="IPR029044">
    <property type="entry name" value="Nucleotide-diphossugar_trans"/>
</dbReference>
<protein>
    <recommendedName>
        <fullName evidence="1">Glycosyltransferase 2-like domain-containing protein</fullName>
    </recommendedName>
</protein>
<dbReference type="RefSeq" id="WP_012279053.1">
    <property type="nucleotide sequence ID" value="NC_010334.1"/>
</dbReference>
<gene>
    <name evidence="2" type="ordered locus">Shal_3996</name>
</gene>
<organism evidence="2 3">
    <name type="scientific">Shewanella halifaxensis (strain HAW-EB4)</name>
    <dbReference type="NCBI Taxonomy" id="458817"/>
    <lineage>
        <taxon>Bacteria</taxon>
        <taxon>Pseudomonadati</taxon>
        <taxon>Pseudomonadota</taxon>
        <taxon>Gammaproteobacteria</taxon>
        <taxon>Alteromonadales</taxon>
        <taxon>Shewanellaceae</taxon>
        <taxon>Shewanella</taxon>
    </lineage>
</organism>
<reference evidence="2" key="1">
    <citation type="submission" date="2008-01" db="EMBL/GenBank/DDBJ databases">
        <title>Complete sequence of Shewanella halifaxensis HAW-EB4.</title>
        <authorList>
            <consortium name="US DOE Joint Genome Institute"/>
            <person name="Copeland A."/>
            <person name="Lucas S."/>
            <person name="Lapidus A."/>
            <person name="Glavina del Rio T."/>
            <person name="Dalin E."/>
            <person name="Tice H."/>
            <person name="Bruce D."/>
            <person name="Goodwin L."/>
            <person name="Pitluck S."/>
            <person name="Sims D."/>
            <person name="Brettin T."/>
            <person name="Detter J.C."/>
            <person name="Han C."/>
            <person name="Kuske C.R."/>
            <person name="Schmutz J."/>
            <person name="Larimer F."/>
            <person name="Land M."/>
            <person name="Hauser L."/>
            <person name="Kyrpides N."/>
            <person name="Kim E."/>
            <person name="Zhao J.-S."/>
            <person name="Richardson P."/>
        </authorList>
    </citation>
    <scope>NUCLEOTIDE SEQUENCE [LARGE SCALE GENOMIC DNA]</scope>
    <source>
        <strain evidence="2">HAW-EB4</strain>
    </source>
</reference>
<dbReference type="Pfam" id="PF00535">
    <property type="entry name" value="Glycos_transf_2"/>
    <property type="match status" value="1"/>
</dbReference>
<dbReference type="Gene3D" id="3.90.550.10">
    <property type="entry name" value="Spore Coat Polysaccharide Biosynthesis Protein SpsA, Chain A"/>
    <property type="match status" value="1"/>
</dbReference>